<sequence length="302" mass="32522">MFRNLARFAAFSVLLVLLGVAVTLFWRSWPTFHHFGWSFLWTARWDPGRELFGGWIPIAGTLISSAIALLVAVPVAYGVALFVTNLAPAWLGRPVGSAIELLAAIPSIVFGMWGLFVFAPWFAKLEPWITAHVGTLPAIGIFFRGPPMGIGMLTAGLVLAVMVLPFIASIMRDVFTVVPPMLRESAYALGATSWEVQRHVVLAYTRSAVLGGIFLGLGRALGETMAVTFVIGNAHQLSASLLKPGNSIAALLANEFAEATTPLHQSSLLALGFLLFAMTLIILIGARLLLWRLENAQGKSGL</sequence>
<keyword evidence="7 9" id="KW-1133">Transmembrane helix</keyword>
<reference evidence="12 13" key="1">
    <citation type="journal article" date="2009" name="J. Bacteriol.">
        <title>Draft genome sequence of the extremely acidophilic bacterium Acidithiobacillus caldus ATCC 51756 reveals metabolic versatility in the genus Acidithiobacillus.</title>
        <authorList>
            <person name="Valdes J."/>
            <person name="Quatrini R."/>
            <person name="Hallberg K."/>
            <person name="Dopson M."/>
            <person name="Valenzuela P.D."/>
            <person name="Holmes D.S."/>
        </authorList>
    </citation>
    <scope>NUCLEOTIDE SEQUENCE [LARGE SCALE GENOMIC DNA]</scope>
    <source>
        <strain evidence="13">ATCC 51756 / DSM 8584 / KU</strain>
    </source>
</reference>
<name>A0A059ZV65_ACICK</name>
<feature type="transmembrane region" description="Helical" evidence="9">
    <location>
        <begin position="95"/>
        <end position="119"/>
    </location>
</feature>
<dbReference type="eggNOG" id="COG0573">
    <property type="taxonomic scope" value="Bacteria"/>
</dbReference>
<dbReference type="RefSeq" id="WP_004872346.1">
    <property type="nucleotide sequence ID" value="NZ_CP005986.1"/>
</dbReference>
<dbReference type="EMBL" id="CP005986">
    <property type="protein sequence ID" value="AIA55348.1"/>
    <property type="molecule type" value="Genomic_DNA"/>
</dbReference>
<comment type="caution">
    <text evidence="10">Lacks conserved residue(s) required for the propagation of feature annotation.</text>
</comment>
<keyword evidence="4" id="KW-1003">Cell membrane</keyword>
<dbReference type="InterPro" id="IPR051124">
    <property type="entry name" value="Phosphate_Transport_Permease"/>
</dbReference>
<dbReference type="PANTHER" id="PTHR30425:SF1">
    <property type="entry name" value="PHOSPHATE TRANSPORT SYSTEM PERMEASE PROTEIN PSTC"/>
    <property type="match status" value="1"/>
</dbReference>
<keyword evidence="3 9" id="KW-0813">Transport</keyword>
<keyword evidence="5 10" id="KW-0592">Phosphate transport</keyword>
<evidence type="ECO:0000256" key="6">
    <source>
        <dbReference type="ARBA" id="ARBA00022692"/>
    </source>
</evidence>
<proteinExistence type="inferred from homology"/>
<evidence type="ECO:0000256" key="8">
    <source>
        <dbReference type="ARBA" id="ARBA00023136"/>
    </source>
</evidence>
<dbReference type="CDD" id="cd06261">
    <property type="entry name" value="TM_PBP2"/>
    <property type="match status" value="1"/>
</dbReference>
<dbReference type="GO" id="GO:0006817">
    <property type="term" value="P:phosphate ion transport"/>
    <property type="evidence" value="ECO:0007669"/>
    <property type="project" value="UniProtKB-KW"/>
</dbReference>
<evidence type="ECO:0000313" key="12">
    <source>
        <dbReference type="EMBL" id="AIA55348.1"/>
    </source>
</evidence>
<evidence type="ECO:0000256" key="3">
    <source>
        <dbReference type="ARBA" id="ARBA00022448"/>
    </source>
</evidence>
<feature type="transmembrane region" description="Helical" evidence="9">
    <location>
        <begin position="51"/>
        <end position="83"/>
    </location>
</feature>
<evidence type="ECO:0000256" key="2">
    <source>
        <dbReference type="ARBA" id="ARBA00007069"/>
    </source>
</evidence>
<dbReference type="KEGG" id="acz:Acaty_c1482"/>
<feature type="transmembrane region" description="Helical" evidence="9">
    <location>
        <begin position="150"/>
        <end position="171"/>
    </location>
</feature>
<dbReference type="PROSITE" id="PS50928">
    <property type="entry name" value="ABC_TM1"/>
    <property type="match status" value="1"/>
</dbReference>
<dbReference type="Gene3D" id="1.10.3720.10">
    <property type="entry name" value="MetI-like"/>
    <property type="match status" value="1"/>
</dbReference>
<keyword evidence="8 9" id="KW-0472">Membrane</keyword>
<gene>
    <name evidence="12" type="ORF">Acaty_c1482</name>
</gene>
<comment type="function">
    <text evidence="10">Part of the binding-protein-dependent transport system for phosphate; probably responsible for the translocation of the substrate across the membrane.</text>
</comment>
<dbReference type="InterPro" id="IPR000515">
    <property type="entry name" value="MetI-like"/>
</dbReference>
<keyword evidence="6 9" id="KW-0812">Transmembrane</keyword>
<evidence type="ECO:0000313" key="13">
    <source>
        <dbReference type="Proteomes" id="UP000005522"/>
    </source>
</evidence>
<protein>
    <recommendedName>
        <fullName evidence="10">Phosphate transport system permease protein</fullName>
    </recommendedName>
</protein>
<feature type="domain" description="ABC transmembrane type-1" evidence="11">
    <location>
        <begin position="58"/>
        <end position="286"/>
    </location>
</feature>
<dbReference type="AlphaFoldDB" id="A0A059ZV65"/>
<dbReference type="Pfam" id="PF00528">
    <property type="entry name" value="BPD_transp_1"/>
    <property type="match status" value="1"/>
</dbReference>
<dbReference type="InterPro" id="IPR035906">
    <property type="entry name" value="MetI-like_sf"/>
</dbReference>
<evidence type="ECO:0000256" key="7">
    <source>
        <dbReference type="ARBA" id="ARBA00022989"/>
    </source>
</evidence>
<dbReference type="Proteomes" id="UP000005522">
    <property type="component" value="Chromosome"/>
</dbReference>
<evidence type="ECO:0000256" key="1">
    <source>
        <dbReference type="ARBA" id="ARBA00004651"/>
    </source>
</evidence>
<keyword evidence="10" id="KW-0997">Cell inner membrane</keyword>
<dbReference type="GO" id="GO:0005886">
    <property type="term" value="C:plasma membrane"/>
    <property type="evidence" value="ECO:0007669"/>
    <property type="project" value="UniProtKB-SubCell"/>
</dbReference>
<dbReference type="NCBIfam" id="TIGR02138">
    <property type="entry name" value="phosphate_pstC"/>
    <property type="match status" value="1"/>
</dbReference>
<comment type="similarity">
    <text evidence="2 10">Belongs to the binding-protein-dependent transport system permease family. CysTW subfamily.</text>
</comment>
<evidence type="ECO:0000259" key="11">
    <source>
        <dbReference type="PROSITE" id="PS50928"/>
    </source>
</evidence>
<dbReference type="PANTHER" id="PTHR30425">
    <property type="entry name" value="PHOSPHATE TRANSPORT SYSTEM PERMEASE PROTEIN PST"/>
    <property type="match status" value="1"/>
</dbReference>
<evidence type="ECO:0000256" key="4">
    <source>
        <dbReference type="ARBA" id="ARBA00022475"/>
    </source>
</evidence>
<dbReference type="GO" id="GO:0005315">
    <property type="term" value="F:phosphate transmembrane transporter activity"/>
    <property type="evidence" value="ECO:0007669"/>
    <property type="project" value="InterPro"/>
</dbReference>
<feature type="transmembrane region" description="Helical" evidence="9">
    <location>
        <begin position="268"/>
        <end position="290"/>
    </location>
</feature>
<comment type="subcellular location">
    <subcellularLocation>
        <location evidence="10">Cell inner membrane</location>
        <topology evidence="10">Multi-pass membrane protein</topology>
    </subcellularLocation>
    <subcellularLocation>
        <location evidence="1 9">Cell membrane</location>
        <topology evidence="1 9">Multi-pass membrane protein</topology>
    </subcellularLocation>
</comment>
<evidence type="ECO:0000256" key="5">
    <source>
        <dbReference type="ARBA" id="ARBA00022592"/>
    </source>
</evidence>
<evidence type="ECO:0000256" key="9">
    <source>
        <dbReference type="RuleBase" id="RU363032"/>
    </source>
</evidence>
<evidence type="ECO:0000256" key="10">
    <source>
        <dbReference type="RuleBase" id="RU363054"/>
    </source>
</evidence>
<dbReference type="InterPro" id="IPR011864">
    <property type="entry name" value="Phosphate_PstC"/>
</dbReference>
<dbReference type="HOGENOM" id="CLU_033621_1_3_6"/>
<organism evidence="12 13">
    <name type="scientific">Acidithiobacillus caldus (strain ATCC 51756 / DSM 8584 / KU)</name>
    <dbReference type="NCBI Taxonomy" id="637389"/>
    <lineage>
        <taxon>Bacteria</taxon>
        <taxon>Pseudomonadati</taxon>
        <taxon>Pseudomonadota</taxon>
        <taxon>Acidithiobacillia</taxon>
        <taxon>Acidithiobacillales</taxon>
        <taxon>Acidithiobacillaceae</taxon>
        <taxon>Acidithiobacillus</taxon>
    </lineage>
</organism>
<dbReference type="SUPFAM" id="SSF161098">
    <property type="entry name" value="MetI-like"/>
    <property type="match status" value="1"/>
</dbReference>
<accession>A0A059ZV65</accession>